<sequence>MAPLIKKNKKKSIKKTGPAKKESKFFSQALVNRKKTKSKKKRPKTKGLVYIKNLPHGFYEEQLRGYFSQFGAITRLRLGRSPKTLNSRGYAFIEFRYPEVAQIAAEAMNNYIMFHRLIKTKYIAPENIHHDYFRSNIYTIRKDGEKILTSKKLLARHANVEQTNRIMTEEDQKNRIIAATKRHRRRKNVLEKLGIDFDINEVAKNLDEKVIKKPENKVLTINNLKDEDLDDSADETFDPSKFDIESEDEFEDYQYETEDSLSDEVNAKEKALKVAKEVKIKKTTEKMVKSDEEKKTKPKAEKKTKAEPKKTKKQLAEKKEPKASVKVTEKPKTTVKKQLKETKVAKENDAVKKVKTEKTNKKSATKEAVKEPVQKKLKKVK</sequence>
<dbReference type="InterPro" id="IPR012677">
    <property type="entry name" value="Nucleotide-bd_a/b_plait_sf"/>
</dbReference>
<dbReference type="SUPFAM" id="SSF54928">
    <property type="entry name" value="RNA-binding domain, RBD"/>
    <property type="match status" value="1"/>
</dbReference>
<evidence type="ECO:0000256" key="1">
    <source>
        <dbReference type="ARBA" id="ARBA00004604"/>
    </source>
</evidence>
<feature type="region of interest" description="Disordered" evidence="5">
    <location>
        <begin position="1"/>
        <end position="22"/>
    </location>
</feature>
<protein>
    <recommendedName>
        <fullName evidence="6">RRM domain-containing protein</fullName>
    </recommendedName>
</protein>
<feature type="region of interest" description="Disordered" evidence="5">
    <location>
        <begin position="283"/>
        <end position="381"/>
    </location>
</feature>
<dbReference type="GO" id="GO:0005730">
    <property type="term" value="C:nucleolus"/>
    <property type="evidence" value="ECO:0007669"/>
    <property type="project" value="UniProtKB-SubCell"/>
</dbReference>
<dbReference type="InterPro" id="IPR000504">
    <property type="entry name" value="RRM_dom"/>
</dbReference>
<evidence type="ECO:0000256" key="2">
    <source>
        <dbReference type="ARBA" id="ARBA00022884"/>
    </source>
</evidence>
<dbReference type="Gene3D" id="3.30.70.330">
    <property type="match status" value="1"/>
</dbReference>
<reference evidence="7" key="1">
    <citation type="submission" date="2021-03" db="EMBL/GenBank/DDBJ databases">
        <title>Chromosome level genome of the anhydrobiotic midge Polypedilum vanderplanki.</title>
        <authorList>
            <person name="Yoshida Y."/>
            <person name="Kikawada T."/>
            <person name="Gusev O."/>
        </authorList>
    </citation>
    <scope>NUCLEOTIDE SEQUENCE</scope>
    <source>
        <strain evidence="7">NIAS01</strain>
        <tissue evidence="7">Whole body or cell culture</tissue>
    </source>
</reference>
<dbReference type="EMBL" id="JADBJN010000003">
    <property type="protein sequence ID" value="KAG5670230.1"/>
    <property type="molecule type" value="Genomic_DNA"/>
</dbReference>
<dbReference type="PANTHER" id="PTHR46754">
    <property type="entry name" value="MKI67 FHA DOMAIN-INTERACTING NUCLEOLAR PHOSPHOPROTEIN"/>
    <property type="match status" value="1"/>
</dbReference>
<dbReference type="InterPro" id="IPR035979">
    <property type="entry name" value="RBD_domain_sf"/>
</dbReference>
<name>A0A9J6BLH9_POLVA</name>
<dbReference type="CDD" id="cd12307">
    <property type="entry name" value="RRM_NIFK_like"/>
    <property type="match status" value="1"/>
</dbReference>
<comment type="subcellular location">
    <subcellularLocation>
        <location evidence="1">Nucleus</location>
        <location evidence="1">Nucleolus</location>
    </subcellularLocation>
</comment>
<organism evidence="7 8">
    <name type="scientific">Polypedilum vanderplanki</name>
    <name type="common">Sleeping chironomid midge</name>
    <dbReference type="NCBI Taxonomy" id="319348"/>
    <lineage>
        <taxon>Eukaryota</taxon>
        <taxon>Metazoa</taxon>
        <taxon>Ecdysozoa</taxon>
        <taxon>Arthropoda</taxon>
        <taxon>Hexapoda</taxon>
        <taxon>Insecta</taxon>
        <taxon>Pterygota</taxon>
        <taxon>Neoptera</taxon>
        <taxon>Endopterygota</taxon>
        <taxon>Diptera</taxon>
        <taxon>Nematocera</taxon>
        <taxon>Chironomoidea</taxon>
        <taxon>Chironomidae</taxon>
        <taxon>Chironominae</taxon>
        <taxon>Polypedilum</taxon>
        <taxon>Polypedilum</taxon>
    </lineage>
</organism>
<keyword evidence="3" id="KW-0539">Nucleus</keyword>
<comment type="caution">
    <text evidence="7">The sequence shown here is derived from an EMBL/GenBank/DDBJ whole genome shotgun (WGS) entry which is preliminary data.</text>
</comment>
<evidence type="ECO:0000313" key="7">
    <source>
        <dbReference type="EMBL" id="KAG5670230.1"/>
    </source>
</evidence>
<evidence type="ECO:0000256" key="5">
    <source>
        <dbReference type="SAM" id="MobiDB-lite"/>
    </source>
</evidence>
<feature type="compositionally biased region" description="Basic and acidic residues" evidence="5">
    <location>
        <begin position="283"/>
        <end position="374"/>
    </location>
</feature>
<evidence type="ECO:0000259" key="6">
    <source>
        <dbReference type="PROSITE" id="PS50102"/>
    </source>
</evidence>
<evidence type="ECO:0000256" key="4">
    <source>
        <dbReference type="PROSITE-ProRule" id="PRU00176"/>
    </source>
</evidence>
<keyword evidence="2 4" id="KW-0694">RNA-binding</keyword>
<dbReference type="SMART" id="SM00360">
    <property type="entry name" value="RRM"/>
    <property type="match status" value="1"/>
</dbReference>
<feature type="domain" description="RRM" evidence="6">
    <location>
        <begin position="47"/>
        <end position="125"/>
    </location>
</feature>
<dbReference type="OrthoDB" id="21467at2759"/>
<dbReference type="Proteomes" id="UP001107558">
    <property type="component" value="Chromosome 3"/>
</dbReference>
<dbReference type="Pfam" id="PF00076">
    <property type="entry name" value="RRM_1"/>
    <property type="match status" value="1"/>
</dbReference>
<proteinExistence type="predicted"/>
<dbReference type="PROSITE" id="PS50102">
    <property type="entry name" value="RRM"/>
    <property type="match status" value="1"/>
</dbReference>
<dbReference type="GO" id="GO:0003723">
    <property type="term" value="F:RNA binding"/>
    <property type="evidence" value="ECO:0007669"/>
    <property type="project" value="UniProtKB-UniRule"/>
</dbReference>
<gene>
    <name evidence="7" type="ORF">PVAND_000507</name>
</gene>
<evidence type="ECO:0000313" key="8">
    <source>
        <dbReference type="Proteomes" id="UP001107558"/>
    </source>
</evidence>
<accession>A0A9J6BLH9</accession>
<feature type="compositionally biased region" description="Basic residues" evidence="5">
    <location>
        <begin position="1"/>
        <end position="18"/>
    </location>
</feature>
<dbReference type="AlphaFoldDB" id="A0A9J6BLH9"/>
<evidence type="ECO:0000256" key="3">
    <source>
        <dbReference type="ARBA" id="ARBA00023242"/>
    </source>
</evidence>
<keyword evidence="8" id="KW-1185">Reference proteome</keyword>